<proteinExistence type="predicted"/>
<protein>
    <submittedName>
        <fullName evidence="1">Uncharacterized protein</fullName>
    </submittedName>
</protein>
<dbReference type="EMBL" id="CP104013">
    <property type="protein sequence ID" value="UYP44116.1"/>
    <property type="molecule type" value="Genomic_DNA"/>
</dbReference>
<name>A0ABY6HNI2_9ARCH</name>
<keyword evidence="2" id="KW-1185">Reference proteome</keyword>
<reference evidence="1" key="1">
    <citation type="submission" date="2022-09" db="EMBL/GenBank/DDBJ databases">
        <title>Actin cytoskeleton and complex cell architecture in an #Asgard archaeon.</title>
        <authorList>
            <person name="Ponce Toledo R.I."/>
            <person name="Schleper C."/>
            <person name="Rodrigues Oliveira T."/>
            <person name="Wollweber F."/>
            <person name="Xu J."/>
            <person name="Rittmann S."/>
            <person name="Klingl A."/>
            <person name="Pilhofer M."/>
        </authorList>
    </citation>
    <scope>NUCLEOTIDE SEQUENCE</scope>
    <source>
        <strain evidence="1">B-35</strain>
    </source>
</reference>
<gene>
    <name evidence="1" type="ORF">NEF87_000401</name>
</gene>
<sequence length="194" mass="22798">MDDKFSVLTEQIIETMFFCNKCQENHWVQLPKSLFNTKSFPVSYAFVHGNPQIIAILYIDKNHTVRGVEYPKQIGINRDQLSEIIDKSKSQTFSSIPEDLIYAFEVIAEDKIKKIYSKQGFEQIVNFSAIREMITLTPNFVKTKESFREFFIKYSDCWIGGMELYDHYFTMVVDASIDIDHFKFQMMAMFESLI</sequence>
<evidence type="ECO:0000313" key="2">
    <source>
        <dbReference type="Proteomes" id="UP001208689"/>
    </source>
</evidence>
<dbReference type="Proteomes" id="UP001208689">
    <property type="component" value="Chromosome"/>
</dbReference>
<organism evidence="1 2">
    <name type="scientific">Candidatus Lokiarchaeum ossiferum</name>
    <dbReference type="NCBI Taxonomy" id="2951803"/>
    <lineage>
        <taxon>Archaea</taxon>
        <taxon>Promethearchaeati</taxon>
        <taxon>Promethearchaeota</taxon>
        <taxon>Promethearchaeia</taxon>
        <taxon>Promethearchaeales</taxon>
        <taxon>Promethearchaeaceae</taxon>
        <taxon>Candidatus Lokiarchaeum</taxon>
    </lineage>
</organism>
<evidence type="ECO:0000313" key="1">
    <source>
        <dbReference type="EMBL" id="UYP44116.1"/>
    </source>
</evidence>
<accession>A0ABY6HNI2</accession>